<dbReference type="Gene3D" id="3.30.70.1860">
    <property type="entry name" value="Uncharacterised protein family Ycf54"/>
    <property type="match status" value="1"/>
</dbReference>
<dbReference type="Pfam" id="PF10674">
    <property type="entry name" value="Ycf54"/>
    <property type="match status" value="1"/>
</dbReference>
<accession>A0A4D6BLG7</accession>
<dbReference type="PANTHER" id="PTHR35319:SF2">
    <property type="entry name" value="YCF54"/>
    <property type="match status" value="1"/>
</dbReference>
<evidence type="ECO:0008006" key="3">
    <source>
        <dbReference type="Google" id="ProtNLM"/>
    </source>
</evidence>
<name>A0A4D6BLG7_9FLOR</name>
<geneLocation type="plastid" evidence="2"/>
<dbReference type="EMBL" id="MH026107">
    <property type="protein sequence ID" value="QBX88337.1"/>
    <property type="molecule type" value="Genomic_DNA"/>
</dbReference>
<evidence type="ECO:0000313" key="2">
    <source>
        <dbReference type="EMBL" id="QBX88337.1"/>
    </source>
</evidence>
<dbReference type="InterPro" id="IPR038409">
    <property type="entry name" value="Ycf54-like_sf"/>
</dbReference>
<comment type="similarity">
    <text evidence="1">Belongs to the ycf54 family.</text>
</comment>
<proteinExistence type="inferred from homology"/>
<dbReference type="InterPro" id="IPR019616">
    <property type="entry name" value="Ycf54"/>
</dbReference>
<protein>
    <recommendedName>
        <fullName evidence="3">Ycf54</fullName>
    </recommendedName>
</protein>
<dbReference type="AlphaFoldDB" id="A0A4D6BLG7"/>
<organism evidence="2">
    <name type="scientific">Acrochaetium secundatum</name>
    <dbReference type="NCBI Taxonomy" id="209631"/>
    <lineage>
        <taxon>Eukaryota</taxon>
        <taxon>Rhodophyta</taxon>
        <taxon>Florideophyceae</taxon>
        <taxon>Nemaliophycidae</taxon>
        <taxon>Acrochaetiales</taxon>
        <taxon>Acrochaetiaceae</taxon>
        <taxon>Acrochaetium</taxon>
    </lineage>
</organism>
<gene>
    <name evidence="2" type="primary">ycf54</name>
</gene>
<dbReference type="RefSeq" id="YP_009628554.1">
    <property type="nucleotide sequence ID" value="NC_042170.1"/>
</dbReference>
<sequence>MMTKYYFAIASQDFLLNQEPVEEVLRERVNHYQNIKKIIDFWLVINPTFINAPEMNIIKKQLNKPAAAIISENQVFINWLKLRFGFVLIGEFTSPSVNILQPLGSE</sequence>
<dbReference type="GeneID" id="40138433"/>
<dbReference type="PANTHER" id="PTHR35319">
    <property type="match status" value="1"/>
</dbReference>
<keyword evidence="2" id="KW-0934">Plastid</keyword>
<evidence type="ECO:0000256" key="1">
    <source>
        <dbReference type="ARBA" id="ARBA00043978"/>
    </source>
</evidence>
<reference evidence="2" key="1">
    <citation type="journal article" date="2019" name="Phycologia">
        <title>Chloroplast and mitochondrial genomes of Balbiania investiens (Balbianiales, Nemaliophycidae).</title>
        <authorList>
            <person name="Evans J.R."/>
            <person name="StAmour N."/>
            <person name="Verbruggen H."/>
            <person name="Salomaki E.D."/>
            <person name="Vis M.L."/>
        </authorList>
    </citation>
    <scope>NUCLEOTIDE SEQUENCE</scope>
</reference>